<dbReference type="InParanoid" id="A0A059B1B4"/>
<reference evidence="1" key="1">
    <citation type="submission" date="2013-07" db="EMBL/GenBank/DDBJ databases">
        <title>The genome of Eucalyptus grandis.</title>
        <authorList>
            <person name="Schmutz J."/>
            <person name="Hayes R."/>
            <person name="Myburg A."/>
            <person name="Tuskan G."/>
            <person name="Grattapaglia D."/>
            <person name="Rokhsar D.S."/>
        </authorList>
    </citation>
    <scope>NUCLEOTIDE SEQUENCE</scope>
    <source>
        <tissue evidence="1">Leaf extractions</tissue>
    </source>
</reference>
<dbReference type="EMBL" id="KK198760">
    <property type="protein sequence ID" value="KCW59908.1"/>
    <property type="molecule type" value="Genomic_DNA"/>
</dbReference>
<gene>
    <name evidence="1" type="ORF">EUGRSUZ_H02632</name>
</gene>
<accession>A0A059B1B4</accession>
<proteinExistence type="predicted"/>
<dbReference type="Gramene" id="KCW59908">
    <property type="protein sequence ID" value="KCW59908"/>
    <property type="gene ID" value="EUGRSUZ_H02632"/>
</dbReference>
<protein>
    <submittedName>
        <fullName evidence="1">Uncharacterized protein</fullName>
    </submittedName>
</protein>
<evidence type="ECO:0000313" key="1">
    <source>
        <dbReference type="EMBL" id="KCW59908.1"/>
    </source>
</evidence>
<dbReference type="AlphaFoldDB" id="A0A059B1B4"/>
<organism evidence="1">
    <name type="scientific">Eucalyptus grandis</name>
    <name type="common">Flooded gum</name>
    <dbReference type="NCBI Taxonomy" id="71139"/>
    <lineage>
        <taxon>Eukaryota</taxon>
        <taxon>Viridiplantae</taxon>
        <taxon>Streptophyta</taxon>
        <taxon>Embryophyta</taxon>
        <taxon>Tracheophyta</taxon>
        <taxon>Spermatophyta</taxon>
        <taxon>Magnoliopsida</taxon>
        <taxon>eudicotyledons</taxon>
        <taxon>Gunneridae</taxon>
        <taxon>Pentapetalae</taxon>
        <taxon>rosids</taxon>
        <taxon>malvids</taxon>
        <taxon>Myrtales</taxon>
        <taxon>Myrtaceae</taxon>
        <taxon>Myrtoideae</taxon>
        <taxon>Eucalypteae</taxon>
        <taxon>Eucalyptus</taxon>
    </lineage>
</organism>
<sequence>MVSQVPVPVLVLVPISRVDRVILHSPTCDQLNSCESRSYLKLLSEILGMQFTWRGLRRLMSCLEKSSRWGLPTWSPLRK</sequence>
<name>A0A059B1B4_EUCGR</name>